<organism evidence="2 3">
    <name type="scientific">Aquamicrobium soli</name>
    <dbReference type="NCBI Taxonomy" id="1811518"/>
    <lineage>
        <taxon>Bacteria</taxon>
        <taxon>Pseudomonadati</taxon>
        <taxon>Pseudomonadota</taxon>
        <taxon>Alphaproteobacteria</taxon>
        <taxon>Hyphomicrobiales</taxon>
        <taxon>Phyllobacteriaceae</taxon>
        <taxon>Aquamicrobium</taxon>
    </lineage>
</organism>
<evidence type="ECO:0000256" key="1">
    <source>
        <dbReference type="SAM" id="MobiDB-lite"/>
    </source>
</evidence>
<proteinExistence type="predicted"/>
<dbReference type="EMBL" id="JBHRTK010000002">
    <property type="protein sequence ID" value="MFC3205172.1"/>
    <property type="molecule type" value="Genomic_DNA"/>
</dbReference>
<dbReference type="Proteomes" id="UP001595583">
    <property type="component" value="Unassembled WGS sequence"/>
</dbReference>
<gene>
    <name evidence="2" type="ORF">ACFOHJ_03025</name>
</gene>
<protein>
    <submittedName>
        <fullName evidence="2">Uncharacterized protein</fullName>
    </submittedName>
</protein>
<keyword evidence="3" id="KW-1185">Reference proteome</keyword>
<accession>A0ABV7K750</accession>
<comment type="caution">
    <text evidence="2">The sequence shown here is derived from an EMBL/GenBank/DDBJ whole genome shotgun (WGS) entry which is preliminary data.</text>
</comment>
<reference evidence="3" key="1">
    <citation type="journal article" date="2019" name="Int. J. Syst. Evol. Microbiol.">
        <title>The Global Catalogue of Microorganisms (GCM) 10K type strain sequencing project: providing services to taxonomists for standard genome sequencing and annotation.</title>
        <authorList>
            <consortium name="The Broad Institute Genomics Platform"/>
            <consortium name="The Broad Institute Genome Sequencing Center for Infectious Disease"/>
            <person name="Wu L."/>
            <person name="Ma J."/>
        </authorList>
    </citation>
    <scope>NUCLEOTIDE SEQUENCE [LARGE SCALE GENOMIC DNA]</scope>
    <source>
        <strain evidence="3">KCTC 52165</strain>
    </source>
</reference>
<evidence type="ECO:0000313" key="3">
    <source>
        <dbReference type="Proteomes" id="UP001595583"/>
    </source>
</evidence>
<feature type="compositionally biased region" description="Basic and acidic residues" evidence="1">
    <location>
        <begin position="85"/>
        <end position="106"/>
    </location>
</feature>
<sequence length="112" mass="12622">MSSSYLTSEDMKAIERILGRVRPALIPGTDRQTAAARFLVERFPDDTESGLHNRVRAYLHDVDAHEVAFAQWNDDGGATGIAPRSEARRRIDNDTDGTRRRDRESAARNQLL</sequence>
<evidence type="ECO:0000313" key="2">
    <source>
        <dbReference type="EMBL" id="MFC3205172.1"/>
    </source>
</evidence>
<feature type="region of interest" description="Disordered" evidence="1">
    <location>
        <begin position="75"/>
        <end position="112"/>
    </location>
</feature>
<name>A0ABV7K750_9HYPH</name>